<feature type="transmembrane region" description="Helical" evidence="1">
    <location>
        <begin position="120"/>
        <end position="139"/>
    </location>
</feature>
<feature type="transmembrane region" description="Helical" evidence="1">
    <location>
        <begin position="90"/>
        <end position="108"/>
    </location>
</feature>
<organism evidence="2 3">
    <name type="scientific">Cohnella herbarum</name>
    <dbReference type="NCBI Taxonomy" id="2728023"/>
    <lineage>
        <taxon>Bacteria</taxon>
        <taxon>Bacillati</taxon>
        <taxon>Bacillota</taxon>
        <taxon>Bacilli</taxon>
        <taxon>Bacillales</taxon>
        <taxon>Paenibacillaceae</taxon>
        <taxon>Cohnella</taxon>
    </lineage>
</organism>
<dbReference type="Proteomes" id="UP000502248">
    <property type="component" value="Chromosome"/>
</dbReference>
<accession>A0A7Z2VNB4</accession>
<feature type="transmembrane region" description="Helical" evidence="1">
    <location>
        <begin position="183"/>
        <end position="202"/>
    </location>
</feature>
<reference evidence="2 3" key="1">
    <citation type="submission" date="2020-04" db="EMBL/GenBank/DDBJ databases">
        <title>Genome sequencing of novel species.</title>
        <authorList>
            <person name="Heo J."/>
            <person name="Kim S.-J."/>
            <person name="Kim J.-S."/>
            <person name="Hong S.-B."/>
            <person name="Kwon S.-W."/>
        </authorList>
    </citation>
    <scope>NUCLEOTIDE SEQUENCE [LARGE SCALE GENOMIC DNA]</scope>
    <source>
        <strain evidence="2 3">MFER-1</strain>
    </source>
</reference>
<keyword evidence="1" id="KW-1133">Transmembrane helix</keyword>
<keyword evidence="1" id="KW-0472">Membrane</keyword>
<dbReference type="Pfam" id="PF10067">
    <property type="entry name" value="DUF2306"/>
    <property type="match status" value="1"/>
</dbReference>
<evidence type="ECO:0000256" key="1">
    <source>
        <dbReference type="SAM" id="Phobius"/>
    </source>
</evidence>
<dbReference type="InterPro" id="IPR018750">
    <property type="entry name" value="DUF2306_membrane"/>
</dbReference>
<dbReference type="EMBL" id="CP051680">
    <property type="protein sequence ID" value="QJD86065.1"/>
    <property type="molecule type" value="Genomic_DNA"/>
</dbReference>
<evidence type="ECO:0000313" key="3">
    <source>
        <dbReference type="Proteomes" id="UP000502248"/>
    </source>
</evidence>
<gene>
    <name evidence="2" type="ORF">HH215_24735</name>
</gene>
<evidence type="ECO:0000313" key="2">
    <source>
        <dbReference type="EMBL" id="QJD86065.1"/>
    </source>
</evidence>
<dbReference type="RefSeq" id="WP_169282317.1">
    <property type="nucleotide sequence ID" value="NZ_CP051680.1"/>
</dbReference>
<sequence>MPKTKSLYLIMFAVIIAFILYVVYANFVSDPQAKGFLSHKSGLDRTVNVPVWLNVMNIHVAFACLAMISGAINFAERISAKHRKFHRINGYAYVLFVLVVVVTSGYMAPYATGGKPSSMAFNLLNIMWPSVTIAAIVQIKKKRVNKHRKWMIRSYAFCFTNMFIHAITFVVHEGLNMEYPASYTIGVYGSIVLLLLLAEIVIRATNAKDKRPPAFWTN</sequence>
<dbReference type="AlphaFoldDB" id="A0A7Z2VNB4"/>
<feature type="transmembrane region" description="Helical" evidence="1">
    <location>
        <begin position="7"/>
        <end position="29"/>
    </location>
</feature>
<keyword evidence="1" id="KW-0812">Transmembrane</keyword>
<feature type="transmembrane region" description="Helical" evidence="1">
    <location>
        <begin position="49"/>
        <end position="69"/>
    </location>
</feature>
<feature type="transmembrane region" description="Helical" evidence="1">
    <location>
        <begin position="151"/>
        <end position="171"/>
    </location>
</feature>
<keyword evidence="3" id="KW-1185">Reference proteome</keyword>
<proteinExistence type="predicted"/>
<name>A0A7Z2VNB4_9BACL</name>
<protein>
    <submittedName>
        <fullName evidence="2">DUF2306 domain-containing protein</fullName>
    </submittedName>
</protein>
<dbReference type="KEGG" id="cheb:HH215_24735"/>